<keyword evidence="4" id="KW-0547">Nucleotide-binding</keyword>
<dbReference type="RefSeq" id="WP_239797323.1">
    <property type="nucleotide sequence ID" value="NZ_OU912926.1"/>
</dbReference>
<dbReference type="Proteomes" id="UP000839052">
    <property type="component" value="Chromosome"/>
</dbReference>
<protein>
    <submittedName>
        <fullName evidence="7">Lipopolysaccharide transport system ATP-binding protein</fullName>
    </submittedName>
</protein>
<name>A0ABN8APC4_9PROT</name>
<accession>A0ABN8APC4</accession>
<evidence type="ECO:0000256" key="1">
    <source>
        <dbReference type="ARBA" id="ARBA00005417"/>
    </source>
</evidence>
<keyword evidence="8" id="KW-1185">Reference proteome</keyword>
<proteinExistence type="inferred from homology"/>
<sequence length="450" mass="50434">MSSEIAICVQNLSKCYQIYDTPRDRLKQFVLPRLRRMMGKSPKQYFGEFWALKDISFEIQKGETVGIIGRNGSGKSTLLQMICGTLNPTSGTIQTNGRIAALLELGSGFNPEFTGRENVYMNAALLGLGQEEIDARFDDIAAFADIGNFIDQPVKTYSSGMFVRLAFAVNIISEPDIMIVDEALAVGDMNFQAKCMTALTRIQESGSTILFVSHDVGAVKSLCSRGLYLEHGMVKAIGKAPEVAEQYIRTMREEMNAEISRFSRVSPNKIEEGAVQTLEKSSAVLKRSDEFDKRVAAFRYGSGGARITYVELLNMSNEQIQLVEFNQEVKIRIHVESSSEQSISVNFNICDDKKVNLTGCGFTQVEQEFLTTEIGGQYLVEYTLRLPLQEGSYSLRTQITSPAVRGETAEFVDVIEDAVVFQMERWKKTRIWSKIHLFPEMKIRKVISNV</sequence>
<evidence type="ECO:0000256" key="3">
    <source>
        <dbReference type="ARBA" id="ARBA00022475"/>
    </source>
</evidence>
<gene>
    <name evidence="7" type="ORF">NTG6680_2316</name>
</gene>
<evidence type="ECO:0000313" key="7">
    <source>
        <dbReference type="EMBL" id="CAG9933565.1"/>
    </source>
</evidence>
<dbReference type="SMART" id="SM00382">
    <property type="entry name" value="AAA"/>
    <property type="match status" value="1"/>
</dbReference>
<keyword evidence="3" id="KW-0472">Membrane</keyword>
<keyword evidence="2" id="KW-0813">Transport</keyword>
<keyword evidence="3" id="KW-1003">Cell membrane</keyword>
<dbReference type="InterPro" id="IPR050683">
    <property type="entry name" value="Bact_Polysacc_Export_ATP-bd"/>
</dbReference>
<dbReference type="CDD" id="cd10147">
    <property type="entry name" value="Wzt_C-like"/>
    <property type="match status" value="1"/>
</dbReference>
<evidence type="ECO:0000259" key="6">
    <source>
        <dbReference type="PROSITE" id="PS50893"/>
    </source>
</evidence>
<dbReference type="PROSITE" id="PS00211">
    <property type="entry name" value="ABC_TRANSPORTER_1"/>
    <property type="match status" value="1"/>
</dbReference>
<dbReference type="InterPro" id="IPR003593">
    <property type="entry name" value="AAA+_ATPase"/>
</dbReference>
<dbReference type="InterPro" id="IPR015860">
    <property type="entry name" value="ABC_transpr_TagH-like"/>
</dbReference>
<keyword evidence="5 7" id="KW-0067">ATP-binding</keyword>
<dbReference type="InterPro" id="IPR017871">
    <property type="entry name" value="ABC_transporter-like_CS"/>
</dbReference>
<evidence type="ECO:0000256" key="4">
    <source>
        <dbReference type="ARBA" id="ARBA00022741"/>
    </source>
</evidence>
<dbReference type="Pfam" id="PF00005">
    <property type="entry name" value="ABC_tran"/>
    <property type="match status" value="1"/>
</dbReference>
<dbReference type="Gene3D" id="2.70.50.60">
    <property type="entry name" value="abc- transporter (atp binding component) like domain"/>
    <property type="match status" value="1"/>
</dbReference>
<dbReference type="Gene3D" id="3.40.50.300">
    <property type="entry name" value="P-loop containing nucleotide triphosphate hydrolases"/>
    <property type="match status" value="1"/>
</dbReference>
<dbReference type="InterPro" id="IPR027417">
    <property type="entry name" value="P-loop_NTPase"/>
</dbReference>
<evidence type="ECO:0000313" key="8">
    <source>
        <dbReference type="Proteomes" id="UP000839052"/>
    </source>
</evidence>
<dbReference type="InterPro" id="IPR003439">
    <property type="entry name" value="ABC_transporter-like_ATP-bd"/>
</dbReference>
<dbReference type="PANTHER" id="PTHR46743:SF2">
    <property type="entry name" value="TEICHOIC ACIDS EXPORT ATP-BINDING PROTEIN TAGH"/>
    <property type="match status" value="1"/>
</dbReference>
<dbReference type="PROSITE" id="PS50893">
    <property type="entry name" value="ABC_TRANSPORTER_2"/>
    <property type="match status" value="1"/>
</dbReference>
<reference evidence="7 8" key="1">
    <citation type="submission" date="2021-10" db="EMBL/GenBank/DDBJ databases">
        <authorList>
            <person name="Koch H."/>
        </authorList>
    </citation>
    <scope>NUCLEOTIDE SEQUENCE [LARGE SCALE GENOMIC DNA]</scope>
    <source>
        <strain evidence="7">6680</strain>
    </source>
</reference>
<dbReference type="SUPFAM" id="SSF52540">
    <property type="entry name" value="P-loop containing nucleoside triphosphate hydrolases"/>
    <property type="match status" value="1"/>
</dbReference>
<dbReference type="EMBL" id="OU912926">
    <property type="protein sequence ID" value="CAG9933565.1"/>
    <property type="molecule type" value="Genomic_DNA"/>
</dbReference>
<organism evidence="7 8">
    <name type="scientific">Candidatus Nitrotoga arctica</name>
    <dbReference type="NCBI Taxonomy" id="453162"/>
    <lineage>
        <taxon>Bacteria</taxon>
        <taxon>Pseudomonadati</taxon>
        <taxon>Pseudomonadota</taxon>
        <taxon>Betaproteobacteria</taxon>
        <taxon>Nitrosomonadales</taxon>
        <taxon>Gallionellaceae</taxon>
        <taxon>Candidatus Nitrotoga</taxon>
    </lineage>
</organism>
<dbReference type="CDD" id="cd03220">
    <property type="entry name" value="ABC_KpsT_Wzt"/>
    <property type="match status" value="1"/>
</dbReference>
<evidence type="ECO:0000256" key="5">
    <source>
        <dbReference type="ARBA" id="ARBA00022840"/>
    </source>
</evidence>
<comment type="similarity">
    <text evidence="1">Belongs to the ABC transporter superfamily.</text>
</comment>
<feature type="domain" description="ABC transporter" evidence="6">
    <location>
        <begin position="32"/>
        <end position="256"/>
    </location>
</feature>
<evidence type="ECO:0000256" key="2">
    <source>
        <dbReference type="ARBA" id="ARBA00022448"/>
    </source>
</evidence>
<dbReference type="GO" id="GO:0005524">
    <property type="term" value="F:ATP binding"/>
    <property type="evidence" value="ECO:0007669"/>
    <property type="project" value="UniProtKB-KW"/>
</dbReference>
<dbReference type="InterPro" id="IPR029439">
    <property type="entry name" value="Wzt_C"/>
</dbReference>
<dbReference type="PANTHER" id="PTHR46743">
    <property type="entry name" value="TEICHOIC ACIDS EXPORT ATP-BINDING PROTEIN TAGH"/>
    <property type="match status" value="1"/>
</dbReference>
<dbReference type="Pfam" id="PF14524">
    <property type="entry name" value="Wzt_C"/>
    <property type="match status" value="1"/>
</dbReference>